<dbReference type="EMBL" id="JAOQKI010000002">
    <property type="protein sequence ID" value="MCU6716087.1"/>
    <property type="molecule type" value="Genomic_DNA"/>
</dbReference>
<proteinExistence type="predicted"/>
<accession>A0ABT2SAL2</accession>
<evidence type="ECO:0000313" key="3">
    <source>
        <dbReference type="Proteomes" id="UP001209666"/>
    </source>
</evidence>
<dbReference type="Proteomes" id="UP001209666">
    <property type="component" value="Unassembled WGS sequence"/>
</dbReference>
<dbReference type="RefSeq" id="WP_227700528.1">
    <property type="nucleotide sequence ID" value="NZ_JAOQKI010000002.1"/>
</dbReference>
<evidence type="ECO:0000313" key="2">
    <source>
        <dbReference type="EMBL" id="MCU6716087.1"/>
    </source>
</evidence>
<keyword evidence="3" id="KW-1185">Reference proteome</keyword>
<dbReference type="PANTHER" id="PTHR46401:SF2">
    <property type="entry name" value="GLYCOSYLTRANSFERASE WBBK-RELATED"/>
    <property type="match status" value="1"/>
</dbReference>
<organism evidence="2 3">
    <name type="scientific">Roseburia amylophila</name>
    <dbReference type="NCBI Taxonomy" id="2981794"/>
    <lineage>
        <taxon>Bacteria</taxon>
        <taxon>Bacillati</taxon>
        <taxon>Bacillota</taxon>
        <taxon>Clostridia</taxon>
        <taxon>Lachnospirales</taxon>
        <taxon>Lachnospiraceae</taxon>
        <taxon>Roseburia</taxon>
    </lineage>
</organism>
<sequence length="403" mass="46562">MKKVLWVSLMVPYDSVSHASGKTQNWYLKQMAKEKNINLRLATFCKPDEIGKIDLDLYGINYNMYVRPRGGIVNELKRGLAWISKLEICNKYAGLTTIDYRIGMRRMLRELEDENYEPDIIIMQWTEILFFLPILKKIWANAKFVAIEEDVSYLGMQRKRDFYKNVFQKAFFACKARRVKKLEIRYLNQCNLVVFNNEKDYKLSCGDGYVGKSIIWSVFYQNLSDRKLCNNGSNEVVFYGAMAREENWKSCVWFIKNVLPEIEDKEIKFVVIGSGPKAKLLSYASDRVIIKGFVEDVGKELAQSMCLVAPLVMGAGIKVKILEAMSLGLPVLTNDIGIEGIPMIDQVDYYHCEKPQDYIDTINRICKKREDASYIGCNAKQKIISKFNYDNDAKKFIEQILGL</sequence>
<protein>
    <submittedName>
        <fullName evidence="2">Glycosyltransferase family 4 protein</fullName>
    </submittedName>
</protein>
<dbReference type="Pfam" id="PF13692">
    <property type="entry name" value="Glyco_trans_1_4"/>
    <property type="match status" value="1"/>
</dbReference>
<evidence type="ECO:0000256" key="1">
    <source>
        <dbReference type="ARBA" id="ARBA00022679"/>
    </source>
</evidence>
<name>A0ABT2SAL2_9FIRM</name>
<comment type="caution">
    <text evidence="2">The sequence shown here is derived from an EMBL/GenBank/DDBJ whole genome shotgun (WGS) entry which is preliminary data.</text>
</comment>
<gene>
    <name evidence="2" type="ORF">OCV43_02195</name>
</gene>
<dbReference type="SUPFAM" id="SSF53756">
    <property type="entry name" value="UDP-Glycosyltransferase/glycogen phosphorylase"/>
    <property type="match status" value="1"/>
</dbReference>
<dbReference type="Gene3D" id="3.40.50.2000">
    <property type="entry name" value="Glycogen Phosphorylase B"/>
    <property type="match status" value="1"/>
</dbReference>
<keyword evidence="1" id="KW-0808">Transferase</keyword>
<dbReference type="PANTHER" id="PTHR46401">
    <property type="entry name" value="GLYCOSYLTRANSFERASE WBBK-RELATED"/>
    <property type="match status" value="1"/>
</dbReference>
<reference evidence="2 3" key="1">
    <citation type="journal article" date="2021" name="ISME Commun">
        <title>Automated analysis of genomic sequences facilitates high-throughput and comprehensive description of bacteria.</title>
        <authorList>
            <person name="Hitch T.C.A."/>
        </authorList>
    </citation>
    <scope>NUCLEOTIDE SEQUENCE [LARGE SCALE GENOMIC DNA]</scope>
    <source>
        <strain evidence="2 3">Sanger_19</strain>
    </source>
</reference>